<dbReference type="Pfam" id="PF20575">
    <property type="entry name" value="HTH_63"/>
    <property type="match status" value="1"/>
</dbReference>
<protein>
    <submittedName>
        <fullName evidence="2">Uncharacterized protein</fullName>
    </submittedName>
</protein>
<dbReference type="EMBL" id="JAMQOP010000001">
    <property type="protein sequence ID" value="MDS0298185.1"/>
    <property type="molecule type" value="Genomic_DNA"/>
</dbReference>
<feature type="compositionally biased region" description="Basic and acidic residues" evidence="1">
    <location>
        <begin position="208"/>
        <end position="221"/>
    </location>
</feature>
<comment type="caution">
    <text evidence="2">The sequence shown here is derived from an EMBL/GenBank/DDBJ whole genome shotgun (WGS) entry which is preliminary data.</text>
</comment>
<dbReference type="InterPro" id="IPR046783">
    <property type="entry name" value="HTH_63"/>
</dbReference>
<feature type="region of interest" description="Disordered" evidence="1">
    <location>
        <begin position="1"/>
        <end position="27"/>
    </location>
</feature>
<evidence type="ECO:0000313" key="3">
    <source>
        <dbReference type="Proteomes" id="UP001257060"/>
    </source>
</evidence>
<evidence type="ECO:0000256" key="1">
    <source>
        <dbReference type="SAM" id="MobiDB-lite"/>
    </source>
</evidence>
<feature type="compositionally biased region" description="Basic and acidic residues" evidence="1">
    <location>
        <begin position="163"/>
        <end position="172"/>
    </location>
</feature>
<proteinExistence type="predicted"/>
<keyword evidence="3" id="KW-1185">Reference proteome</keyword>
<dbReference type="Proteomes" id="UP001257060">
    <property type="component" value="Unassembled WGS sequence"/>
</dbReference>
<reference evidence="2 3" key="1">
    <citation type="submission" date="2022-06" db="EMBL/GenBank/DDBJ databases">
        <title>Halogeometricum sp. a new haloarchaeum isolate from saline soil.</title>
        <authorList>
            <person name="Strakova D."/>
            <person name="Galisteo C."/>
            <person name="Sanchez-Porro C."/>
            <person name="Ventosa A."/>
        </authorList>
    </citation>
    <scope>NUCLEOTIDE SEQUENCE [LARGE SCALE GENOMIC DNA]</scope>
    <source>
        <strain evidence="2 3">S1BR25-6</strain>
    </source>
</reference>
<feature type="compositionally biased region" description="Low complexity" evidence="1">
    <location>
        <begin position="173"/>
        <end position="184"/>
    </location>
</feature>
<dbReference type="RefSeq" id="WP_310923003.1">
    <property type="nucleotide sequence ID" value="NZ_JAMQOP010000001.1"/>
</dbReference>
<gene>
    <name evidence="2" type="ORF">NDI76_05480</name>
</gene>
<organism evidence="2 3">
    <name type="scientific">Halogeometricum salsisoli</name>
    <dbReference type="NCBI Taxonomy" id="2950536"/>
    <lineage>
        <taxon>Archaea</taxon>
        <taxon>Methanobacteriati</taxon>
        <taxon>Methanobacteriota</taxon>
        <taxon>Stenosarchaea group</taxon>
        <taxon>Halobacteria</taxon>
        <taxon>Halobacteriales</taxon>
        <taxon>Haloferacaceae</taxon>
        <taxon>Halogeometricum</taxon>
    </lineage>
</organism>
<feature type="compositionally biased region" description="Basic and acidic residues" evidence="1">
    <location>
        <begin position="185"/>
        <end position="201"/>
    </location>
</feature>
<feature type="region of interest" description="Disordered" evidence="1">
    <location>
        <begin position="163"/>
        <end position="221"/>
    </location>
</feature>
<evidence type="ECO:0000313" key="2">
    <source>
        <dbReference type="EMBL" id="MDS0298185.1"/>
    </source>
</evidence>
<sequence length="221" mass="24969">MLTHGTNGPARSGGMDSGTNGSADTDREEIRVELWCEATRTGGDSEFDRIAERLRRLADRGDVDAAAVETWDRYVDVSGGFVRDDTARETRDRLARLREWTWRRREESAAAAGAGSAGRGRLGPAVELHRVPRAVLVEFENGVVRNVTFADEHTGCLTDRLESLAERERSESVSESPSASTSADRASDRTRDRERGRERDRRNRTRSRSHERERERERVRS</sequence>
<name>A0ABU2GBK9_9EURY</name>
<accession>A0ABU2GBK9</accession>